<proteinExistence type="predicted"/>
<evidence type="ECO:0000313" key="2">
    <source>
        <dbReference type="Proteomes" id="UP000291124"/>
    </source>
</evidence>
<evidence type="ECO:0000313" key="1">
    <source>
        <dbReference type="EMBL" id="QBN19470.1"/>
    </source>
</evidence>
<gene>
    <name evidence="1" type="ORF">E1750_11895</name>
</gene>
<keyword evidence="2" id="KW-1185">Reference proteome</keyword>
<reference evidence="2" key="1">
    <citation type="submission" date="2019-03" db="EMBL/GenBank/DDBJ databases">
        <title>Flavobacterium sp.</title>
        <authorList>
            <person name="Kim H."/>
        </authorList>
    </citation>
    <scope>NUCLEOTIDE SEQUENCE [LARGE SCALE GENOMIC DNA]</scope>
    <source>
        <strain evidence="2">GS13</strain>
    </source>
</reference>
<dbReference type="KEGG" id="fnk:E1750_11895"/>
<sequence length="202" mass="24112">MIRYYFISLFLTLFNCFGQEVSEINKVLEIPDTLEFQKEIRIYKDYSISNTVEIFRMYDEGKNNWKVTIYYYSKNLKQVTKINQIQFPKENIGKLKPKDANLIWLNLLLLDLEFLPDLKEINYKLKLSSIKFEDGEYVTIKNIKTVVDGDSYEVFIKNGSIENSFSFNNPETYLKYYPNVDELISYNQLLSTIKKEFNLWND</sequence>
<organism evidence="1 2">
    <name type="scientific">Flavobacterium nackdongense</name>
    <dbReference type="NCBI Taxonomy" id="2547394"/>
    <lineage>
        <taxon>Bacteria</taxon>
        <taxon>Pseudomonadati</taxon>
        <taxon>Bacteroidota</taxon>
        <taxon>Flavobacteriia</taxon>
        <taxon>Flavobacteriales</taxon>
        <taxon>Flavobacteriaceae</taxon>
        <taxon>Flavobacterium</taxon>
    </lineage>
</organism>
<name>A0A4P6YG02_9FLAO</name>
<dbReference type="OrthoDB" id="766105at2"/>
<protein>
    <submittedName>
        <fullName evidence="1">Uncharacterized protein</fullName>
    </submittedName>
</protein>
<dbReference type="AlphaFoldDB" id="A0A4P6YG02"/>
<accession>A0A4P6YG02</accession>
<dbReference type="RefSeq" id="WP_133276987.1">
    <property type="nucleotide sequence ID" value="NZ_CP037933.1"/>
</dbReference>
<dbReference type="EMBL" id="CP037933">
    <property type="protein sequence ID" value="QBN19470.1"/>
    <property type="molecule type" value="Genomic_DNA"/>
</dbReference>
<dbReference type="Proteomes" id="UP000291124">
    <property type="component" value="Chromosome"/>
</dbReference>